<keyword evidence="2 7" id="KW-0812">Transmembrane</keyword>
<comment type="subcellular location">
    <subcellularLocation>
        <location evidence="7">Mitochondrion inner membrane</location>
        <topology evidence="7">Single-pass membrane protein</topology>
    </subcellularLocation>
</comment>
<protein>
    <recommendedName>
        <fullName evidence="7">MICOS complex subunit MIC60</fullName>
    </recommendedName>
    <alternativeName>
        <fullName evidence="7">Mitofilin</fullName>
    </alternativeName>
</protein>
<dbReference type="AlphaFoldDB" id="A0A1B6EGU1"/>
<evidence type="ECO:0000256" key="7">
    <source>
        <dbReference type="RuleBase" id="RU363000"/>
    </source>
</evidence>
<feature type="coiled-coil region" evidence="8">
    <location>
        <begin position="214"/>
        <end position="241"/>
    </location>
</feature>
<keyword evidence="3 7" id="KW-0999">Mitochondrion inner membrane</keyword>
<comment type="function">
    <text evidence="7">Component of the MICOS complex, a large protein complex of the mitochondrial inner membrane that plays crucial roles in the maintenance of crista junctions, inner membrane architecture, and formation of contact sites to the outer membrane.</text>
</comment>
<sequence>MFRQVIKCKYLQTSHKSCFVVDRNKVSGLGPERCINQKGFYSSGSNSIAKKFKKAIYMAGGIIIGGGSLFLYAKYDEDFQIWSKNNVPGYESIATTLSKNDNIFQVYISDPVVTLKDSLIDSVTSLVGTNEAEPNKDKPYSKQAKVNTQISTEKTETHTSKPLTTIIELEKRITSQVQECTQSYSALSQVIRDYTDEVQRLVDHSFQQIDSRVLSAITKKHQKKEKELQTVEAKIDAAMQLVDKMTSLLQDSTIASDVKQRLTKNTNKALSDVQAIKKKVENEVANINVTDKFWREVQQARKYFFNELDNLVENKDIYDPNLRLSDEELNIFLTYAYQKILFYQRELSKVQSSNEQQIQQALKELKENEQIVNASVQVQLDKERLKIQEEYAKKGLALLLAAKRNTKAHIKYLTEAHQDIVKEAIATKEEEMKRKFERELDSKIDEVKAEGEMTIAGMVGKLIGYNDAIKQRILEREKTKEIHELWFVCQSLKHCLDLPHTLKPSEDELQPLMKHVVHVVEISGGDEFVKTVVATIPKIALDRGVYPEMSLKDRFFKVERVAGKLDQIDDFDVSMPKLLISWMRNFLMFRNVDRISSSEAMYEPVDISKLSTHDILHRSRLCVNSGNLLQALKYMQLLEGAPREVAEDWIKEVIIFLETSQATEALLAHALGKSFSQSL</sequence>
<evidence type="ECO:0000256" key="2">
    <source>
        <dbReference type="ARBA" id="ARBA00022692"/>
    </source>
</evidence>
<keyword evidence="8" id="KW-0175">Coiled coil</keyword>
<evidence type="ECO:0000256" key="8">
    <source>
        <dbReference type="SAM" id="Coils"/>
    </source>
</evidence>
<organism evidence="10">
    <name type="scientific">Clastoptera arizonana</name>
    <name type="common">Arizona spittle bug</name>
    <dbReference type="NCBI Taxonomy" id="38151"/>
    <lineage>
        <taxon>Eukaryota</taxon>
        <taxon>Metazoa</taxon>
        <taxon>Ecdysozoa</taxon>
        <taxon>Arthropoda</taxon>
        <taxon>Hexapoda</taxon>
        <taxon>Insecta</taxon>
        <taxon>Pterygota</taxon>
        <taxon>Neoptera</taxon>
        <taxon>Paraneoptera</taxon>
        <taxon>Hemiptera</taxon>
        <taxon>Auchenorrhyncha</taxon>
        <taxon>Cercopoidea</taxon>
        <taxon>Clastopteridae</taxon>
        <taxon>Clastoptera</taxon>
    </lineage>
</organism>
<dbReference type="GO" id="GO:0042407">
    <property type="term" value="P:cristae formation"/>
    <property type="evidence" value="ECO:0007669"/>
    <property type="project" value="TreeGrafter"/>
</dbReference>
<dbReference type="Pfam" id="PF09731">
    <property type="entry name" value="Mitofilin"/>
    <property type="match status" value="1"/>
</dbReference>
<name>A0A1B6EGU1_9HEMI</name>
<keyword evidence="6 7" id="KW-0472">Membrane</keyword>
<evidence type="ECO:0000313" key="10">
    <source>
        <dbReference type="EMBL" id="JAS37111.1"/>
    </source>
</evidence>
<evidence type="ECO:0000256" key="3">
    <source>
        <dbReference type="ARBA" id="ARBA00022792"/>
    </source>
</evidence>
<dbReference type="InterPro" id="IPR019133">
    <property type="entry name" value="MIC60"/>
</dbReference>
<accession>A0A1B6EGU1</accession>
<evidence type="ECO:0000256" key="5">
    <source>
        <dbReference type="ARBA" id="ARBA00023128"/>
    </source>
</evidence>
<feature type="transmembrane region" description="Helical" evidence="7">
    <location>
        <begin position="55"/>
        <end position="73"/>
    </location>
</feature>
<keyword evidence="5 7" id="KW-0496">Mitochondrion</keyword>
<evidence type="ECO:0000256" key="4">
    <source>
        <dbReference type="ARBA" id="ARBA00022989"/>
    </source>
</evidence>
<comment type="subunit">
    <text evidence="7">Component of the mitochondrial contact site and cristae organizing system (MICOS) complex.</text>
</comment>
<dbReference type="PANTHER" id="PTHR15415">
    <property type="entry name" value="MITOFILIN"/>
    <property type="match status" value="1"/>
</dbReference>
<keyword evidence="4 7" id="KW-1133">Transmembrane helix</keyword>
<gene>
    <name evidence="10" type="ORF">g.4008</name>
</gene>
<evidence type="ECO:0000256" key="9">
    <source>
        <dbReference type="SAM" id="MobiDB-lite"/>
    </source>
</evidence>
<dbReference type="GO" id="GO:0061617">
    <property type="term" value="C:MICOS complex"/>
    <property type="evidence" value="ECO:0007669"/>
    <property type="project" value="TreeGrafter"/>
</dbReference>
<evidence type="ECO:0000256" key="6">
    <source>
        <dbReference type="ARBA" id="ARBA00023136"/>
    </source>
</evidence>
<dbReference type="PANTHER" id="PTHR15415:SF7">
    <property type="entry name" value="MICOS COMPLEX SUBUNIT MIC60"/>
    <property type="match status" value="1"/>
</dbReference>
<proteinExistence type="inferred from homology"/>
<feature type="region of interest" description="Disordered" evidence="9">
    <location>
        <begin position="129"/>
        <end position="157"/>
    </location>
</feature>
<reference evidence="10" key="1">
    <citation type="submission" date="2015-12" db="EMBL/GenBank/DDBJ databases">
        <title>De novo transcriptome assembly of four potential Pierce s Disease insect vectors from Arizona vineyards.</title>
        <authorList>
            <person name="Tassone E.E."/>
        </authorList>
    </citation>
    <scope>NUCLEOTIDE SEQUENCE</scope>
</reference>
<dbReference type="EMBL" id="GEDC01000187">
    <property type="protein sequence ID" value="JAS37111.1"/>
    <property type="molecule type" value="Transcribed_RNA"/>
</dbReference>
<comment type="similarity">
    <text evidence="1 7">Belongs to the MICOS complex subunit Mic60 family.</text>
</comment>
<evidence type="ECO:0000256" key="1">
    <source>
        <dbReference type="ARBA" id="ARBA00010877"/>
    </source>
</evidence>